<feature type="compositionally biased region" description="Acidic residues" evidence="3">
    <location>
        <begin position="349"/>
        <end position="367"/>
    </location>
</feature>
<dbReference type="EnsemblMetazoa" id="BGLB001817-RB">
    <property type="protein sequence ID" value="BGLB001817-PB"/>
    <property type="gene ID" value="BGLB001817"/>
</dbReference>
<dbReference type="VEuPathDB" id="VectorBase:BGLB001817"/>
<feature type="region of interest" description="Disordered" evidence="3">
    <location>
        <begin position="822"/>
        <end position="854"/>
    </location>
</feature>
<dbReference type="KEGG" id="bgt:106050105"/>
<dbReference type="Gene3D" id="3.10.110.10">
    <property type="entry name" value="Ubiquitin Conjugating Enzyme"/>
    <property type="match status" value="1"/>
</dbReference>
<feature type="compositionally biased region" description="Basic and acidic residues" evidence="3">
    <location>
        <begin position="620"/>
        <end position="635"/>
    </location>
</feature>
<feature type="compositionally biased region" description="Polar residues" evidence="3">
    <location>
        <begin position="1379"/>
        <end position="1391"/>
    </location>
</feature>
<dbReference type="InterPro" id="IPR057733">
    <property type="entry name" value="UBE2O-like_SH3-B"/>
</dbReference>
<evidence type="ECO:0000313" key="6">
    <source>
        <dbReference type="Proteomes" id="UP000076420"/>
    </source>
</evidence>
<dbReference type="PANTHER" id="PTHR46116">
    <property type="entry name" value="(E3-INDEPENDENT) E2 UBIQUITIN-CONJUGATING ENZYME"/>
    <property type="match status" value="1"/>
</dbReference>
<proteinExistence type="predicted"/>
<sequence>MATCNLFEEDEVYIENQGKGISFGLVLENGDFFSSSDEDEADNKIDERIQKGTVRVAWHPTGKETVVAENKVHLVDRSLMPGDIVRHLIQGQETQCGFVTDVDIRCNVHVLRTNKYIYNINSKDLQPIQKFCSDQEVLFNSWLGRVENVNYELVIIFQDGAKCQVDEDDLFNFEDVSDKRSRHGEFSFCHHYPGQELKGTMDNFSDAKWLHSTPRYCSRVANKKGKTFNVLVTVEKIVTKSVEIQWVFRGYEKMDNTSGSVNPPARFIEGENVEKLQVLDWFSHCNIQIGDRMRYTINNDDVVSDVTPRKAFDPKMTLVKDAPFKIDEGLDNKNQISLTSTSHNGVEKELDETDDADLEDDDFESESDEKLGASSGRNTGSRKKKNRGHKGALRHKPGKVNQSSRLTCGKKRIQKERLVKPDETVEVEVEFTMSWVTVMWQDGSMDKDIPSFHLFPVHHLDDFEFFPGDFVLSNIELAEPVDYGVVVKADHHERTCIVHWYKAYDIGKANKPTLVEGNCEISVYDIKDHPDYKYRPGHSIVRVGGFENTDLDENETLQTIGQILQLDPNGHLIIKWADGRVSQHYPQEIFVVTDEAENVSEDSWDSEEDSNDSSETWETESEHEIFGEESAKLDPEDGTLDQDILCEHKQELDSLLGRAETALSRLQNHLNNFGVAVHSPECFHDIIRIYRSCHDLDKILQSSFFNDPELQSLISQAKAELKRDKVNKFSKHLSLLFDTWSKNLPLGSNDNVGTVAVAGKTIKVGMLKGKEFEISIALPVEKEASASQGSGSDPTEDCLAEGSLKAESGACSLEDTSAANIKKEMSEPALSKTSKELESSNRRLSDPFSDPIATNGAKIKKKYQDALVGENCVSKASKRTKSDNYDDSGREAKKSRDETKCANLIAQELCSLICQNLQKQILRIHEEVNKRTNRLLSSSKANKQDAQTSPLVNGEVNNPVNPESADIVPNIDNNDIIKVSVSTEAVVPAKTVSHQSNLEFCAVDNNCAVNQKIGSENDTSNIILTSESCSSLEMEALPDEVESAQVQSKGFEMLGEVQPCQKYVSQESQPANPRSFRTAVKKELKLFQTSLPDGIFVKGFENRLDLYSVMILGPEGTPYEDAVFLFDLMLPNDYPSAPPLCYYHSFCTDRLNPNLYEDGKVCVSLLGTWTGKGTEVWTSKSNLLQVLLSIQGLILVSEPYYNEAGYEKQRGTQVGLENSRMYNEMAIIKTIQSLIKMCAKLPVLFNQEIYHYLKAHGPKMIARLRKWTEESETQKCKATTDTDCNNIPTDNLLTEFTVGQSNQPQEQLTSCLASANSVMSGDICRQTVQETKKANTHCQEHSIGDCNNLQVCDENIEASVVKEALPSSVLPPSQICVQESTEGKAPSQSETNDQEMCATDTKPLSISKNCEARCKPPQFPLFPMSKGFRLTLQKTLNLYEKVLDQLEAPSLLK</sequence>
<name>A0A2C9JFM7_BIOGL</name>
<feature type="domain" description="UBC core" evidence="4">
    <location>
        <begin position="1075"/>
        <end position="1235"/>
    </location>
</feature>
<feature type="region of interest" description="Disordered" evidence="3">
    <location>
        <begin position="335"/>
        <end position="404"/>
    </location>
</feature>
<dbReference type="InterPro" id="IPR057735">
    <property type="entry name" value="UBE2O-like_tSH3-B"/>
</dbReference>
<dbReference type="Pfam" id="PF23043">
    <property type="entry name" value="SH3-B_UBE2O"/>
    <property type="match status" value="1"/>
</dbReference>
<dbReference type="PANTHER" id="PTHR46116:SF15">
    <property type="entry name" value="(E3-INDEPENDENT) E2 UBIQUITIN-CONJUGATING ENZYME"/>
    <property type="match status" value="1"/>
</dbReference>
<feature type="compositionally biased region" description="Basic and acidic residues" evidence="3">
    <location>
        <begin position="833"/>
        <end position="845"/>
    </location>
</feature>
<dbReference type="STRING" id="6526.A0A2C9JFM7"/>
<dbReference type="OrthoDB" id="47801at2759"/>
<dbReference type="InterPro" id="IPR000608">
    <property type="entry name" value="UBC"/>
</dbReference>
<feature type="region of interest" description="Disordered" evidence="3">
    <location>
        <begin position="936"/>
        <end position="964"/>
    </location>
</feature>
<accession>A0A2C9JFM7</accession>
<keyword evidence="1" id="KW-0808">Transferase</keyword>
<evidence type="ECO:0000256" key="3">
    <source>
        <dbReference type="SAM" id="MobiDB-lite"/>
    </source>
</evidence>
<dbReference type="VEuPathDB" id="VectorBase:BGLAX_050876"/>
<dbReference type="InterPro" id="IPR057734">
    <property type="entry name" value="UBE2O-like_SH3-C"/>
</dbReference>
<keyword evidence="2" id="KW-0833">Ubl conjugation pathway</keyword>
<dbReference type="GO" id="GO:0061631">
    <property type="term" value="F:ubiquitin conjugating enzyme activity"/>
    <property type="evidence" value="ECO:0007669"/>
    <property type="project" value="TreeGrafter"/>
</dbReference>
<dbReference type="Pfam" id="PF00179">
    <property type="entry name" value="UQ_con"/>
    <property type="match status" value="1"/>
</dbReference>
<organism evidence="5 6">
    <name type="scientific">Biomphalaria glabrata</name>
    <name type="common">Bloodfluke planorb</name>
    <name type="synonym">Freshwater snail</name>
    <dbReference type="NCBI Taxonomy" id="6526"/>
    <lineage>
        <taxon>Eukaryota</taxon>
        <taxon>Metazoa</taxon>
        <taxon>Spiralia</taxon>
        <taxon>Lophotrochozoa</taxon>
        <taxon>Mollusca</taxon>
        <taxon>Gastropoda</taxon>
        <taxon>Heterobranchia</taxon>
        <taxon>Euthyneura</taxon>
        <taxon>Panpulmonata</taxon>
        <taxon>Hygrophila</taxon>
        <taxon>Lymnaeoidea</taxon>
        <taxon>Planorbidae</taxon>
        <taxon>Biomphalaria</taxon>
    </lineage>
</organism>
<feature type="compositionally biased region" description="Acidic residues" evidence="3">
    <location>
        <begin position="596"/>
        <end position="619"/>
    </location>
</feature>
<dbReference type="Pfam" id="PF23046">
    <property type="entry name" value="tSH3-B_UBE2O"/>
    <property type="match status" value="1"/>
</dbReference>
<dbReference type="CDD" id="cd23837">
    <property type="entry name" value="UBCc_UBE2O"/>
    <property type="match status" value="1"/>
</dbReference>
<feature type="region of interest" description="Disordered" evidence="3">
    <location>
        <begin position="1379"/>
        <end position="1398"/>
    </location>
</feature>
<feature type="compositionally biased region" description="Basic residues" evidence="3">
    <location>
        <begin position="380"/>
        <end position="398"/>
    </location>
</feature>
<dbReference type="Proteomes" id="UP000076420">
    <property type="component" value="Unassembled WGS sequence"/>
</dbReference>
<feature type="compositionally biased region" description="Basic and acidic residues" evidence="3">
    <location>
        <begin position="880"/>
        <end position="897"/>
    </location>
</feature>
<dbReference type="Pfam" id="PF23044">
    <property type="entry name" value="SH3-C_UBE2O"/>
    <property type="match status" value="1"/>
</dbReference>
<evidence type="ECO:0000259" key="4">
    <source>
        <dbReference type="PROSITE" id="PS50127"/>
    </source>
</evidence>
<feature type="compositionally biased region" description="Polar residues" evidence="3">
    <location>
        <begin position="936"/>
        <end position="951"/>
    </location>
</feature>
<gene>
    <name evidence="5" type="primary">106050105</name>
</gene>
<reference evidence="5" key="1">
    <citation type="submission" date="2020-05" db="UniProtKB">
        <authorList>
            <consortium name="EnsemblMetazoa"/>
        </authorList>
    </citation>
    <scope>IDENTIFICATION</scope>
    <source>
        <strain evidence="5">BB02</strain>
    </source>
</reference>
<feature type="compositionally biased region" description="Polar residues" evidence="3">
    <location>
        <begin position="335"/>
        <end position="344"/>
    </location>
</feature>
<dbReference type="PROSITE" id="PS50127">
    <property type="entry name" value="UBC_2"/>
    <property type="match status" value="1"/>
</dbReference>
<dbReference type="SUPFAM" id="SSF54495">
    <property type="entry name" value="UBC-like"/>
    <property type="match status" value="1"/>
</dbReference>
<feature type="region of interest" description="Disordered" evidence="3">
    <location>
        <begin position="596"/>
        <end position="638"/>
    </location>
</feature>
<feature type="compositionally biased region" description="Low complexity" evidence="3">
    <location>
        <begin position="952"/>
        <end position="964"/>
    </location>
</feature>
<protein>
    <recommendedName>
        <fullName evidence="4">UBC core domain-containing protein</fullName>
    </recommendedName>
</protein>
<evidence type="ECO:0000256" key="1">
    <source>
        <dbReference type="ARBA" id="ARBA00022679"/>
    </source>
</evidence>
<evidence type="ECO:0000256" key="2">
    <source>
        <dbReference type="ARBA" id="ARBA00022786"/>
    </source>
</evidence>
<dbReference type="InterPro" id="IPR016135">
    <property type="entry name" value="UBQ-conjugating_enzyme/RWD"/>
</dbReference>
<dbReference type="SMART" id="SM00212">
    <property type="entry name" value="UBCc"/>
    <property type="match status" value="1"/>
</dbReference>
<evidence type="ECO:0000313" key="5">
    <source>
        <dbReference type="EnsemblMetazoa" id="BGLB001817-PB"/>
    </source>
</evidence>
<dbReference type="RefSeq" id="XP_013064065.2">
    <property type="nucleotide sequence ID" value="XM_013208611.2"/>
</dbReference>
<feature type="region of interest" description="Disordered" evidence="3">
    <location>
        <begin position="876"/>
        <end position="897"/>
    </location>
</feature>